<evidence type="ECO:0000256" key="2">
    <source>
        <dbReference type="SAM" id="Phobius"/>
    </source>
</evidence>
<dbReference type="Proteomes" id="UP000738325">
    <property type="component" value="Unassembled WGS sequence"/>
</dbReference>
<keyword evidence="2" id="KW-1133">Transmembrane helix</keyword>
<dbReference type="OrthoDB" id="2426193at2759"/>
<feature type="region of interest" description="Disordered" evidence="1">
    <location>
        <begin position="612"/>
        <end position="643"/>
    </location>
</feature>
<evidence type="ECO:0000313" key="4">
    <source>
        <dbReference type="Proteomes" id="UP000738325"/>
    </source>
</evidence>
<protein>
    <submittedName>
        <fullName evidence="3">Uncharacterized protein</fullName>
    </submittedName>
</protein>
<feature type="compositionally biased region" description="Polar residues" evidence="1">
    <location>
        <begin position="246"/>
        <end position="263"/>
    </location>
</feature>
<feature type="compositionally biased region" description="Polar residues" evidence="1">
    <location>
        <begin position="506"/>
        <end position="520"/>
    </location>
</feature>
<dbReference type="AlphaFoldDB" id="A0A9P6RCM4"/>
<keyword evidence="4" id="KW-1185">Reference proteome</keyword>
<gene>
    <name evidence="3" type="ORF">BGZ99_007263</name>
</gene>
<feature type="region of interest" description="Disordered" evidence="1">
    <location>
        <begin position="1"/>
        <end position="50"/>
    </location>
</feature>
<comment type="caution">
    <text evidence="3">The sequence shown here is derived from an EMBL/GenBank/DDBJ whole genome shotgun (WGS) entry which is preliminary data.</text>
</comment>
<feature type="region of interest" description="Disordered" evidence="1">
    <location>
        <begin position="243"/>
        <end position="263"/>
    </location>
</feature>
<feature type="compositionally biased region" description="Basic and acidic residues" evidence="1">
    <location>
        <begin position="483"/>
        <end position="497"/>
    </location>
</feature>
<accession>A0A9P6RCM4</accession>
<feature type="compositionally biased region" description="Low complexity" evidence="1">
    <location>
        <begin position="569"/>
        <end position="585"/>
    </location>
</feature>
<evidence type="ECO:0000313" key="3">
    <source>
        <dbReference type="EMBL" id="KAG0315789.1"/>
    </source>
</evidence>
<feature type="compositionally biased region" description="Polar residues" evidence="1">
    <location>
        <begin position="1"/>
        <end position="36"/>
    </location>
</feature>
<keyword evidence="2" id="KW-0472">Membrane</keyword>
<proteinExistence type="predicted"/>
<feature type="region of interest" description="Disordered" evidence="1">
    <location>
        <begin position="569"/>
        <end position="588"/>
    </location>
</feature>
<organism evidence="3 4">
    <name type="scientific">Dissophora globulifera</name>
    <dbReference type="NCBI Taxonomy" id="979702"/>
    <lineage>
        <taxon>Eukaryota</taxon>
        <taxon>Fungi</taxon>
        <taxon>Fungi incertae sedis</taxon>
        <taxon>Mucoromycota</taxon>
        <taxon>Mortierellomycotina</taxon>
        <taxon>Mortierellomycetes</taxon>
        <taxon>Mortierellales</taxon>
        <taxon>Mortierellaceae</taxon>
        <taxon>Dissophora</taxon>
    </lineage>
</organism>
<feature type="compositionally biased region" description="Low complexity" evidence="1">
    <location>
        <begin position="613"/>
        <end position="643"/>
    </location>
</feature>
<dbReference type="EMBL" id="JAAAIP010000514">
    <property type="protein sequence ID" value="KAG0315789.1"/>
    <property type="molecule type" value="Genomic_DNA"/>
</dbReference>
<feature type="transmembrane region" description="Helical" evidence="2">
    <location>
        <begin position="451"/>
        <end position="470"/>
    </location>
</feature>
<feature type="region of interest" description="Disordered" evidence="1">
    <location>
        <begin position="483"/>
        <end position="532"/>
    </location>
</feature>
<feature type="region of interest" description="Disordered" evidence="1">
    <location>
        <begin position="312"/>
        <end position="339"/>
    </location>
</feature>
<sequence>MARNSTLHIDIPQSTLQPHLYTKSMNPTSSPESPSYFQPKDESSSFSFTRNGSQYLASPSSVTSCSPMMTPLPFKMLHEPLQMPPTPHPSGRVEKNKLGEYEFPHSAGLVKGETTPFQSHLNHPFTQFRQQRLQEQQQHLATSKSPQTYVSKYASYTNSSQSFIRSQHLSGLKPSTNMALSMIEKEKPAFHYTPNSNRDSLVSPPPPPYLPSDHGAVVFPLDSSLPAFAAGHLAITPASLAKSKRSSLPPNSPSTFSPLASPTNPALARTARELKRHSLPVTASSAAVQWPSAMTMAVAAVSRPKMARTMPSQGASFPYGNDGGHGSDVRSPLATSTPTVFTPRTTRLLEKSETDTLYSYKISEDGSSSPRSATGGLTGGASPSARHFDRVGDASHSRRGMTSPLGAGQEQFPGFWQDAKDHRIHWMLYSLGAMAVGCGVVIVLMPALLALAAVVPGVFLVGMGAQYTGYRWRRRKHYRHQLQELKSPHAAKADTIKGHQSHAHRSSNSSVHTSAGSIGSDSFLEPHHPSPPHILQAQFQHQYFRNTSSVTGSPPRFPEGYQFREHPAVAAAAAASHPRAQSPSPEYRQSWHNMYGQQRQQRPTLHNLDTRSRTIQRQASSSSIASSGTVSSTSTSSELDSSVSPAHLMHNRGYALTATQPKSPVDSGIGSSSSLLLAATSTMTATVLPPPPAYVSRKCDDEGESEGTVLREKAAGSLGIALPEIASVGDLMQEFAVDFGSFQF</sequence>
<evidence type="ECO:0000256" key="1">
    <source>
        <dbReference type="SAM" id="MobiDB-lite"/>
    </source>
</evidence>
<feature type="region of interest" description="Disordered" evidence="1">
    <location>
        <begin position="360"/>
        <end position="409"/>
    </location>
</feature>
<feature type="transmembrane region" description="Helical" evidence="2">
    <location>
        <begin position="426"/>
        <end position="445"/>
    </location>
</feature>
<reference evidence="3" key="1">
    <citation type="journal article" date="2020" name="Fungal Divers.">
        <title>Resolving the Mortierellaceae phylogeny through synthesis of multi-gene phylogenetics and phylogenomics.</title>
        <authorList>
            <person name="Vandepol N."/>
            <person name="Liber J."/>
            <person name="Desiro A."/>
            <person name="Na H."/>
            <person name="Kennedy M."/>
            <person name="Barry K."/>
            <person name="Grigoriev I.V."/>
            <person name="Miller A.N."/>
            <person name="O'Donnell K."/>
            <person name="Stajich J.E."/>
            <person name="Bonito G."/>
        </authorList>
    </citation>
    <scope>NUCLEOTIDE SEQUENCE</scope>
    <source>
        <strain evidence="3">REB-010B</strain>
    </source>
</reference>
<keyword evidence="2" id="KW-0812">Transmembrane</keyword>
<name>A0A9P6RCM4_9FUNG</name>
<feature type="compositionally biased region" description="Basic and acidic residues" evidence="1">
    <location>
        <begin position="386"/>
        <end position="396"/>
    </location>
</feature>